<sequence length="482" mass="52023">MPFDSIPLPREKPRPAPLRTTSEPASTAFDAVPIPFSQISTTVSTADSPISQRGAIGDEEDPYRITISSSPLTPAKPRRQASFPTMVPSNDLPLTPDESPKTIARKLEGIWTPPITPSSTTRKYIPQEQDDTLGDSLSSLDLDFDLKTTPLLGTGQWSKVYKVLPNPRPAALQHQSILTPPATPQNKSFPGFPQAFAIKRAMRSDGASVLENESRILSYLNTLPGASSYIIPFHGTGPSKDTLILHCANAGSLESYTAGLNDVPEPERSATARRHFPSIALQLISGLAFLHSADIVHADIKPANILLDTDASGALQARFCDFSASFHQQPPSSTSPLLGDHQDLPTSSPGGGTWDFIAPEQLFRDPVLSAPSFASDVWSLGVTLLYFLLGGSPYKAAASNLFMLREAVKMGNPMGFARGTLEGERRLEQAKASGAIDCIVLALRGNRDQRIDAAGWRDCLSEQNWGQSAEEKELWLGINVTA</sequence>
<evidence type="ECO:0000313" key="2">
    <source>
        <dbReference type="Proteomes" id="UP001320706"/>
    </source>
</evidence>
<name>A0ACC3SC94_9PEZI</name>
<dbReference type="Proteomes" id="UP001320706">
    <property type="component" value="Unassembled WGS sequence"/>
</dbReference>
<comment type="caution">
    <text evidence="1">The sequence shown here is derived from an EMBL/GenBank/DDBJ whole genome shotgun (WGS) entry which is preliminary data.</text>
</comment>
<accession>A0ACC3SC94</accession>
<reference evidence="1" key="1">
    <citation type="submission" date="2024-02" db="EMBL/GenBank/DDBJ databases">
        <title>Metagenome Assembled Genome of Zalaria obscura JY119.</title>
        <authorList>
            <person name="Vighnesh L."/>
            <person name="Jagadeeshwari U."/>
            <person name="Venkata Ramana C."/>
            <person name="Sasikala C."/>
        </authorList>
    </citation>
    <scope>NUCLEOTIDE SEQUENCE</scope>
    <source>
        <strain evidence="1">JY119</strain>
    </source>
</reference>
<proteinExistence type="predicted"/>
<organism evidence="1 2">
    <name type="scientific">Zalaria obscura</name>
    <dbReference type="NCBI Taxonomy" id="2024903"/>
    <lineage>
        <taxon>Eukaryota</taxon>
        <taxon>Fungi</taxon>
        <taxon>Dikarya</taxon>
        <taxon>Ascomycota</taxon>
        <taxon>Pezizomycotina</taxon>
        <taxon>Dothideomycetes</taxon>
        <taxon>Dothideomycetidae</taxon>
        <taxon>Dothideales</taxon>
        <taxon>Zalariaceae</taxon>
        <taxon>Zalaria</taxon>
    </lineage>
</organism>
<keyword evidence="2" id="KW-1185">Reference proteome</keyword>
<gene>
    <name evidence="1" type="ORF">M8818_004290</name>
</gene>
<protein>
    <submittedName>
        <fullName evidence="1">Uncharacterized protein</fullName>
    </submittedName>
</protein>
<evidence type="ECO:0000313" key="1">
    <source>
        <dbReference type="EMBL" id="KAK8207636.1"/>
    </source>
</evidence>
<dbReference type="EMBL" id="JAMKPW020000021">
    <property type="protein sequence ID" value="KAK8207636.1"/>
    <property type="molecule type" value="Genomic_DNA"/>
</dbReference>